<dbReference type="AlphaFoldDB" id="A0AAV9EF01"/>
<reference evidence="2" key="1">
    <citation type="journal article" date="2023" name="Nat. Commun.">
        <title>Diploid and tetraploid genomes of Acorus and the evolution of monocots.</title>
        <authorList>
            <person name="Ma L."/>
            <person name="Liu K.W."/>
            <person name="Li Z."/>
            <person name="Hsiao Y.Y."/>
            <person name="Qi Y."/>
            <person name="Fu T."/>
            <person name="Tang G.D."/>
            <person name="Zhang D."/>
            <person name="Sun W.H."/>
            <person name="Liu D.K."/>
            <person name="Li Y."/>
            <person name="Chen G.Z."/>
            <person name="Liu X.D."/>
            <person name="Liao X.Y."/>
            <person name="Jiang Y.T."/>
            <person name="Yu X."/>
            <person name="Hao Y."/>
            <person name="Huang J."/>
            <person name="Zhao X.W."/>
            <person name="Ke S."/>
            <person name="Chen Y.Y."/>
            <person name="Wu W.L."/>
            <person name="Hsu J.L."/>
            <person name="Lin Y.F."/>
            <person name="Huang M.D."/>
            <person name="Li C.Y."/>
            <person name="Huang L."/>
            <person name="Wang Z.W."/>
            <person name="Zhao X."/>
            <person name="Zhong W.Y."/>
            <person name="Peng D.H."/>
            <person name="Ahmad S."/>
            <person name="Lan S."/>
            <person name="Zhang J.S."/>
            <person name="Tsai W.C."/>
            <person name="Van de Peer Y."/>
            <person name="Liu Z.J."/>
        </authorList>
    </citation>
    <scope>NUCLEOTIDE SEQUENCE</scope>
    <source>
        <strain evidence="2">CP</strain>
    </source>
</reference>
<evidence type="ECO:0000256" key="1">
    <source>
        <dbReference type="SAM" id="MobiDB-lite"/>
    </source>
</evidence>
<dbReference type="CDD" id="cd18186">
    <property type="entry name" value="BTB_POZ_ZBTB_KLHL-like"/>
    <property type="match status" value="1"/>
</dbReference>
<accession>A0AAV9EF01</accession>
<organism evidence="2 3">
    <name type="scientific">Acorus calamus</name>
    <name type="common">Sweet flag</name>
    <dbReference type="NCBI Taxonomy" id="4465"/>
    <lineage>
        <taxon>Eukaryota</taxon>
        <taxon>Viridiplantae</taxon>
        <taxon>Streptophyta</taxon>
        <taxon>Embryophyta</taxon>
        <taxon>Tracheophyta</taxon>
        <taxon>Spermatophyta</taxon>
        <taxon>Magnoliopsida</taxon>
        <taxon>Liliopsida</taxon>
        <taxon>Acoraceae</taxon>
        <taxon>Acorus</taxon>
    </lineage>
</organism>
<name>A0AAV9EF01_ACOCL</name>
<comment type="caution">
    <text evidence="2">The sequence shown here is derived from an EMBL/GenBank/DDBJ whole genome shotgun (WGS) entry which is preliminary data.</text>
</comment>
<dbReference type="Proteomes" id="UP001180020">
    <property type="component" value="Unassembled WGS sequence"/>
</dbReference>
<dbReference type="EMBL" id="JAUJYO010000007">
    <property type="protein sequence ID" value="KAK1312283.1"/>
    <property type="molecule type" value="Genomic_DNA"/>
</dbReference>
<gene>
    <name evidence="2" type="ORF">QJS10_CPA07g00277</name>
</gene>
<feature type="compositionally biased region" description="Pro residues" evidence="1">
    <location>
        <begin position="9"/>
        <end position="21"/>
    </location>
</feature>
<protein>
    <submittedName>
        <fullName evidence="2">Uncharacterized protein</fullName>
    </submittedName>
</protein>
<reference evidence="2" key="2">
    <citation type="submission" date="2023-06" db="EMBL/GenBank/DDBJ databases">
        <authorList>
            <person name="Ma L."/>
            <person name="Liu K.-W."/>
            <person name="Li Z."/>
            <person name="Hsiao Y.-Y."/>
            <person name="Qi Y."/>
            <person name="Fu T."/>
            <person name="Tang G."/>
            <person name="Zhang D."/>
            <person name="Sun W.-H."/>
            <person name="Liu D.-K."/>
            <person name="Li Y."/>
            <person name="Chen G.-Z."/>
            <person name="Liu X.-D."/>
            <person name="Liao X.-Y."/>
            <person name="Jiang Y.-T."/>
            <person name="Yu X."/>
            <person name="Hao Y."/>
            <person name="Huang J."/>
            <person name="Zhao X.-W."/>
            <person name="Ke S."/>
            <person name="Chen Y.-Y."/>
            <person name="Wu W.-L."/>
            <person name="Hsu J.-L."/>
            <person name="Lin Y.-F."/>
            <person name="Huang M.-D."/>
            <person name="Li C.-Y."/>
            <person name="Huang L."/>
            <person name="Wang Z.-W."/>
            <person name="Zhao X."/>
            <person name="Zhong W.-Y."/>
            <person name="Peng D.-H."/>
            <person name="Ahmad S."/>
            <person name="Lan S."/>
            <person name="Zhang J.-S."/>
            <person name="Tsai W.-C."/>
            <person name="Van De Peer Y."/>
            <person name="Liu Z.-J."/>
        </authorList>
    </citation>
    <scope>NUCLEOTIDE SEQUENCE</scope>
    <source>
        <strain evidence="2">CP</strain>
        <tissue evidence="2">Leaves</tissue>
    </source>
</reference>
<feature type="region of interest" description="Disordered" evidence="1">
    <location>
        <begin position="1"/>
        <end position="24"/>
    </location>
</feature>
<keyword evidence="3" id="KW-1185">Reference proteome</keyword>
<sequence length="119" mass="13119">MDASYLSTPPAPSPPPPPTHPPLKHLLKFLRPLQDPSLGGALGRAAYWAYTQGQACNSLVLASTSQFFLKLFSNGMKESQSNCGDNYALRGRCLHGDPEFHVRKDVIINDNDEKFIHVV</sequence>
<evidence type="ECO:0000313" key="2">
    <source>
        <dbReference type="EMBL" id="KAK1312283.1"/>
    </source>
</evidence>
<proteinExistence type="predicted"/>
<evidence type="ECO:0000313" key="3">
    <source>
        <dbReference type="Proteomes" id="UP001180020"/>
    </source>
</evidence>